<proteinExistence type="predicted"/>
<dbReference type="VEuPathDB" id="AmoebaDB:DICPUDRAFT_27770"/>
<dbReference type="RefSeq" id="XP_003284529.1">
    <property type="nucleotide sequence ID" value="XM_003284481.1"/>
</dbReference>
<dbReference type="eggNOG" id="ENOG502RIDZ">
    <property type="taxonomic scope" value="Eukaryota"/>
</dbReference>
<dbReference type="GeneID" id="10506254"/>
<dbReference type="Proteomes" id="UP000001064">
    <property type="component" value="Unassembled WGS sequence"/>
</dbReference>
<reference evidence="2" key="1">
    <citation type="journal article" date="2011" name="Genome Biol.">
        <title>Comparative genomics of the social amoebae Dictyostelium discoideum and Dictyostelium purpureum.</title>
        <authorList>
            <consortium name="US DOE Joint Genome Institute (JGI-PGF)"/>
            <person name="Sucgang R."/>
            <person name="Kuo A."/>
            <person name="Tian X."/>
            <person name="Salerno W."/>
            <person name="Parikh A."/>
            <person name="Feasley C.L."/>
            <person name="Dalin E."/>
            <person name="Tu H."/>
            <person name="Huang E."/>
            <person name="Barry K."/>
            <person name="Lindquist E."/>
            <person name="Shapiro H."/>
            <person name="Bruce D."/>
            <person name="Schmutz J."/>
            <person name="Salamov A."/>
            <person name="Fey P."/>
            <person name="Gaudet P."/>
            <person name="Anjard C."/>
            <person name="Babu M.M."/>
            <person name="Basu S."/>
            <person name="Bushmanova Y."/>
            <person name="van der Wel H."/>
            <person name="Katoh-Kurasawa M."/>
            <person name="Dinh C."/>
            <person name="Coutinho P.M."/>
            <person name="Saito T."/>
            <person name="Elias M."/>
            <person name="Schaap P."/>
            <person name="Kay R.R."/>
            <person name="Henrissat B."/>
            <person name="Eichinger L."/>
            <person name="Rivero F."/>
            <person name="Putnam N.H."/>
            <person name="West C.M."/>
            <person name="Loomis W.F."/>
            <person name="Chisholm R.L."/>
            <person name="Shaulsky G."/>
            <person name="Strassmann J.E."/>
            <person name="Queller D.C."/>
            <person name="Kuspa A."/>
            <person name="Grigoriev I.V."/>
        </authorList>
    </citation>
    <scope>NUCLEOTIDE SEQUENCE [LARGE SCALE GENOMIC DNA]</scope>
    <source>
        <strain evidence="2">QSDP1</strain>
    </source>
</reference>
<dbReference type="InParanoid" id="F0ZAQ9"/>
<accession>F0ZAQ9</accession>
<keyword evidence="2" id="KW-1185">Reference proteome</keyword>
<evidence type="ECO:0000313" key="1">
    <source>
        <dbReference type="EMBL" id="EGC38964.1"/>
    </source>
</evidence>
<name>F0ZAQ9_DICPU</name>
<sequence length="80" mass="9025">MSTNSQIKDITLPPYFPAVTESCKENAAKFFICIEDKMTYINESDTQGAKRGLTLCEQQLKDYTDCMEKALKKGEGFGFL</sequence>
<dbReference type="KEGG" id="dpp:DICPUDRAFT_27770"/>
<dbReference type="EMBL" id="GL870966">
    <property type="protein sequence ID" value="EGC38964.1"/>
    <property type="molecule type" value="Genomic_DNA"/>
</dbReference>
<gene>
    <name evidence="1" type="ORF">DICPUDRAFT_27770</name>
</gene>
<dbReference type="OMA" id="AKFFICI"/>
<dbReference type="AlphaFoldDB" id="F0ZAQ9"/>
<protein>
    <submittedName>
        <fullName evidence="1">Uncharacterized protein</fullName>
    </submittedName>
</protein>
<organism evidence="1 2">
    <name type="scientific">Dictyostelium purpureum</name>
    <name type="common">Slime mold</name>
    <dbReference type="NCBI Taxonomy" id="5786"/>
    <lineage>
        <taxon>Eukaryota</taxon>
        <taxon>Amoebozoa</taxon>
        <taxon>Evosea</taxon>
        <taxon>Eumycetozoa</taxon>
        <taxon>Dictyostelia</taxon>
        <taxon>Dictyosteliales</taxon>
        <taxon>Dictyosteliaceae</taxon>
        <taxon>Dictyostelium</taxon>
    </lineage>
</organism>
<evidence type="ECO:0000313" key="2">
    <source>
        <dbReference type="Proteomes" id="UP000001064"/>
    </source>
</evidence>
<dbReference type="OrthoDB" id="15221at2759"/>